<organism evidence="1 2">
    <name type="scientific">Heterorhabditis bacteriophora</name>
    <name type="common">Entomopathogenic nematode worm</name>
    <dbReference type="NCBI Taxonomy" id="37862"/>
    <lineage>
        <taxon>Eukaryota</taxon>
        <taxon>Metazoa</taxon>
        <taxon>Ecdysozoa</taxon>
        <taxon>Nematoda</taxon>
        <taxon>Chromadorea</taxon>
        <taxon>Rhabditida</taxon>
        <taxon>Rhabditina</taxon>
        <taxon>Rhabditomorpha</taxon>
        <taxon>Strongyloidea</taxon>
        <taxon>Heterorhabditidae</taxon>
        <taxon>Heterorhabditis</taxon>
    </lineage>
</organism>
<dbReference type="WBParaSite" id="Hba_01581">
    <property type="protein sequence ID" value="Hba_01581"/>
    <property type="gene ID" value="Hba_01581"/>
</dbReference>
<dbReference type="Proteomes" id="UP000095283">
    <property type="component" value="Unplaced"/>
</dbReference>
<keyword evidence="1" id="KW-1185">Reference proteome</keyword>
<evidence type="ECO:0000313" key="2">
    <source>
        <dbReference type="WBParaSite" id="Hba_01581"/>
    </source>
</evidence>
<name>A0A1I7WA76_HETBA</name>
<protein>
    <submittedName>
        <fullName evidence="2">Uncharacterized protein</fullName>
    </submittedName>
</protein>
<sequence>MRSPRNRRKENMKLIFLGNNFRRSWFPIQLNKRRRLQKRNKSIKILSLFSQK</sequence>
<proteinExistence type="predicted"/>
<dbReference type="AlphaFoldDB" id="A0A1I7WA76"/>
<evidence type="ECO:0000313" key="1">
    <source>
        <dbReference type="Proteomes" id="UP000095283"/>
    </source>
</evidence>
<accession>A0A1I7WA76</accession>
<reference evidence="2" key="1">
    <citation type="submission" date="2016-11" db="UniProtKB">
        <authorList>
            <consortium name="WormBaseParasite"/>
        </authorList>
    </citation>
    <scope>IDENTIFICATION</scope>
</reference>